<proteinExistence type="predicted"/>
<dbReference type="EMBL" id="JAOTPV010000034">
    <property type="protein sequence ID" value="KAJ4468714.1"/>
    <property type="molecule type" value="Genomic_DNA"/>
</dbReference>
<accession>A0A9W8ZWC2</accession>
<keyword evidence="3" id="KW-1185">Reference proteome</keyword>
<organism evidence="2 3">
    <name type="scientific">Lentinula aciculospora</name>
    <dbReference type="NCBI Taxonomy" id="153920"/>
    <lineage>
        <taxon>Eukaryota</taxon>
        <taxon>Fungi</taxon>
        <taxon>Dikarya</taxon>
        <taxon>Basidiomycota</taxon>
        <taxon>Agaricomycotina</taxon>
        <taxon>Agaricomycetes</taxon>
        <taxon>Agaricomycetidae</taxon>
        <taxon>Agaricales</taxon>
        <taxon>Marasmiineae</taxon>
        <taxon>Omphalotaceae</taxon>
        <taxon>Lentinula</taxon>
    </lineage>
</organism>
<name>A0A9W8ZWC2_9AGAR</name>
<evidence type="ECO:0000313" key="3">
    <source>
        <dbReference type="Proteomes" id="UP001150266"/>
    </source>
</evidence>
<evidence type="ECO:0000256" key="1">
    <source>
        <dbReference type="SAM" id="MobiDB-lite"/>
    </source>
</evidence>
<sequence>MSSLQASWISTLADGKAILLRGRSSDDGWACGEFESKNTLIRLKAFFSAESYVVIFIERHFAANILRYLQEKVYYSTCQRSITFDGSKIRKGLRIIPCTPIAHQALPNHLVWAQNFVNQKYVEGLRALRSDMEKVTLASPEYLSTGADQPRAIIKKRLRLIYASAEIAVKKDSVRVGKERKHSSSIVPVDRSDSSRHQGSSTKYEKNNLHCVDSGVGKFGFTRRQSTMDDLWISKIIAADRLDG</sequence>
<feature type="region of interest" description="Disordered" evidence="1">
    <location>
        <begin position="179"/>
        <end position="206"/>
    </location>
</feature>
<protein>
    <submittedName>
        <fullName evidence="2">Uncharacterized protein</fullName>
    </submittedName>
</protein>
<evidence type="ECO:0000313" key="2">
    <source>
        <dbReference type="EMBL" id="KAJ4468714.1"/>
    </source>
</evidence>
<reference evidence="2" key="1">
    <citation type="submission" date="2022-08" db="EMBL/GenBank/DDBJ databases">
        <title>A Global Phylogenomic Analysis of the Shiitake Genus Lentinula.</title>
        <authorList>
            <consortium name="DOE Joint Genome Institute"/>
            <person name="Sierra-Patev S."/>
            <person name="Min B."/>
            <person name="Naranjo-Ortiz M."/>
            <person name="Looney B."/>
            <person name="Konkel Z."/>
            <person name="Slot J.C."/>
            <person name="Sakamoto Y."/>
            <person name="Steenwyk J.L."/>
            <person name="Rokas A."/>
            <person name="Carro J."/>
            <person name="Camarero S."/>
            <person name="Ferreira P."/>
            <person name="Molpeceres G."/>
            <person name="Ruiz-Duenas F.J."/>
            <person name="Serrano A."/>
            <person name="Henrissat B."/>
            <person name="Drula E."/>
            <person name="Hughes K.W."/>
            <person name="Mata J.L."/>
            <person name="Ishikawa N.K."/>
            <person name="Vargas-Isla R."/>
            <person name="Ushijima S."/>
            <person name="Smith C.A."/>
            <person name="Ahrendt S."/>
            <person name="Andreopoulos W."/>
            <person name="He G."/>
            <person name="Labutti K."/>
            <person name="Lipzen A."/>
            <person name="Ng V."/>
            <person name="Riley R."/>
            <person name="Sandor L."/>
            <person name="Barry K."/>
            <person name="Martinez A.T."/>
            <person name="Xiao Y."/>
            <person name="Gibbons J.G."/>
            <person name="Terashima K."/>
            <person name="Grigoriev I.V."/>
            <person name="Hibbett D.S."/>
        </authorList>
    </citation>
    <scope>NUCLEOTIDE SEQUENCE</scope>
    <source>
        <strain evidence="2">JLM2183</strain>
    </source>
</reference>
<gene>
    <name evidence="2" type="ORF">J3R30DRAFT_3409802</name>
</gene>
<comment type="caution">
    <text evidence="2">The sequence shown here is derived from an EMBL/GenBank/DDBJ whole genome shotgun (WGS) entry which is preliminary data.</text>
</comment>
<dbReference type="AlphaFoldDB" id="A0A9W8ZWC2"/>
<dbReference type="Proteomes" id="UP001150266">
    <property type="component" value="Unassembled WGS sequence"/>
</dbReference>